<sequence length="62" mass="7020">MQGRLIEGDTCNCSLEMYEGRLSTVSTCAQGQKLQATELCRRLKLDILKSWDNFLSTEAMMT</sequence>
<evidence type="ECO:0000313" key="2">
    <source>
        <dbReference type="Proteomes" id="UP000245119"/>
    </source>
</evidence>
<evidence type="ECO:0000313" key="1">
    <source>
        <dbReference type="EMBL" id="PVD32106.1"/>
    </source>
</evidence>
<reference evidence="1 2" key="1">
    <citation type="submission" date="2018-04" db="EMBL/GenBank/DDBJ databases">
        <title>The genome of golden apple snail Pomacea canaliculata provides insight into stress tolerance and invasive adaptation.</title>
        <authorList>
            <person name="Liu C."/>
            <person name="Liu B."/>
            <person name="Ren Y."/>
            <person name="Zhang Y."/>
            <person name="Wang H."/>
            <person name="Li S."/>
            <person name="Jiang F."/>
            <person name="Yin L."/>
            <person name="Zhang G."/>
            <person name="Qian W."/>
            <person name="Fan W."/>
        </authorList>
    </citation>
    <scope>NUCLEOTIDE SEQUENCE [LARGE SCALE GENOMIC DNA]</scope>
    <source>
        <strain evidence="1">SZHN2017</strain>
        <tissue evidence="1">Muscle</tissue>
    </source>
</reference>
<dbReference type="AlphaFoldDB" id="A0A2T7PFA2"/>
<proteinExistence type="predicted"/>
<name>A0A2T7PFA2_POMCA</name>
<keyword evidence="2" id="KW-1185">Reference proteome</keyword>
<dbReference type="EMBL" id="PZQS01000004">
    <property type="protein sequence ID" value="PVD32106.1"/>
    <property type="molecule type" value="Genomic_DNA"/>
</dbReference>
<protein>
    <submittedName>
        <fullName evidence="1">Uncharacterized protein</fullName>
    </submittedName>
</protein>
<gene>
    <name evidence="1" type="ORF">C0Q70_07534</name>
</gene>
<accession>A0A2T7PFA2</accession>
<comment type="caution">
    <text evidence="1">The sequence shown here is derived from an EMBL/GenBank/DDBJ whole genome shotgun (WGS) entry which is preliminary data.</text>
</comment>
<dbReference type="Proteomes" id="UP000245119">
    <property type="component" value="Linkage Group LG4"/>
</dbReference>
<organism evidence="1 2">
    <name type="scientific">Pomacea canaliculata</name>
    <name type="common">Golden apple snail</name>
    <dbReference type="NCBI Taxonomy" id="400727"/>
    <lineage>
        <taxon>Eukaryota</taxon>
        <taxon>Metazoa</taxon>
        <taxon>Spiralia</taxon>
        <taxon>Lophotrochozoa</taxon>
        <taxon>Mollusca</taxon>
        <taxon>Gastropoda</taxon>
        <taxon>Caenogastropoda</taxon>
        <taxon>Architaenioglossa</taxon>
        <taxon>Ampullarioidea</taxon>
        <taxon>Ampullariidae</taxon>
        <taxon>Pomacea</taxon>
    </lineage>
</organism>